<dbReference type="Gene3D" id="3.40.50.720">
    <property type="entry name" value="NAD(P)-binding Rossmann-like Domain"/>
    <property type="match status" value="1"/>
</dbReference>
<evidence type="ECO:0000259" key="1">
    <source>
        <dbReference type="Pfam" id="PF03807"/>
    </source>
</evidence>
<accession>A0AAU1UG94</accession>
<evidence type="ECO:0000313" key="2">
    <source>
        <dbReference type="EMBL" id="WTS16939.1"/>
    </source>
</evidence>
<dbReference type="Pfam" id="PF03807">
    <property type="entry name" value="F420_oxidored"/>
    <property type="match status" value="1"/>
</dbReference>
<dbReference type="SUPFAM" id="SSF51735">
    <property type="entry name" value="NAD(P)-binding Rossmann-fold domains"/>
    <property type="match status" value="1"/>
</dbReference>
<dbReference type="EMBL" id="CP108195">
    <property type="protein sequence ID" value="WTS16939.1"/>
    <property type="molecule type" value="Genomic_DNA"/>
</dbReference>
<dbReference type="InterPro" id="IPR028939">
    <property type="entry name" value="P5C_Rdtase_cat_N"/>
</dbReference>
<proteinExistence type="predicted"/>
<dbReference type="AlphaFoldDB" id="A0AAU1UG94"/>
<reference evidence="2" key="1">
    <citation type="submission" date="2022-10" db="EMBL/GenBank/DDBJ databases">
        <title>The complete genomes of actinobacterial strains from the NBC collection.</title>
        <authorList>
            <person name="Joergensen T.S."/>
            <person name="Alvarez Arevalo M."/>
            <person name="Sterndorff E.B."/>
            <person name="Faurdal D."/>
            <person name="Vuksanovic O."/>
            <person name="Mourched A.-S."/>
            <person name="Charusanti P."/>
            <person name="Shaw S."/>
            <person name="Blin K."/>
            <person name="Weber T."/>
        </authorList>
    </citation>
    <scope>NUCLEOTIDE SEQUENCE</scope>
    <source>
        <strain evidence="2">NBC_00119</strain>
    </source>
</reference>
<name>A0AAU1UG94_9ACTN</name>
<organism evidence="2">
    <name type="scientific">Streptomyces sp. NBC_00119</name>
    <dbReference type="NCBI Taxonomy" id="2975659"/>
    <lineage>
        <taxon>Bacteria</taxon>
        <taxon>Bacillati</taxon>
        <taxon>Actinomycetota</taxon>
        <taxon>Actinomycetes</taxon>
        <taxon>Kitasatosporales</taxon>
        <taxon>Streptomycetaceae</taxon>
        <taxon>Streptomyces</taxon>
    </lineage>
</organism>
<dbReference type="InterPro" id="IPR036291">
    <property type="entry name" value="NAD(P)-bd_dom_sf"/>
</dbReference>
<protein>
    <submittedName>
        <fullName evidence="2">NAD(P)-binding domain-containing protein</fullName>
    </submittedName>
</protein>
<feature type="domain" description="Pyrroline-5-carboxylate reductase catalytic N-terminal" evidence="1">
    <location>
        <begin position="3"/>
        <end position="92"/>
    </location>
</feature>
<gene>
    <name evidence="2" type="ORF">OHU69_41335</name>
</gene>
<sequence>MNITVIGAGAIGGNLATKLSLAGHDVQVADARGPVAVTAEVLQAGARAVALDDSVQGRDVIILSIPFGVAGQLTGLFASVPDETVVIDTSNYYPHLGGRSKEVEDGRVESVHTSELLGRPVTKAWNAALAETQRTRGVPAGTPGRIAIPVAGDSEAARKVAMTLVDDTGFDPYDAGVLADSWRQQPMGPAYCTELTLDELPGALAAADPVKDAAVRESMMERFAGLPANPTLDDIVEMNRAAHR</sequence>